<dbReference type="eggNOG" id="COG4335">
    <property type="taxonomic scope" value="Bacteria"/>
</dbReference>
<evidence type="ECO:0008006" key="3">
    <source>
        <dbReference type="Google" id="ProtNLM"/>
    </source>
</evidence>
<dbReference type="RefSeq" id="WP_034642779.1">
    <property type="nucleotide sequence ID" value="NZ_CBCSJC010000006.1"/>
</dbReference>
<organism evidence="1 2">
    <name type="scientific">Bacillus manliponensis</name>
    <dbReference type="NCBI Taxonomy" id="574376"/>
    <lineage>
        <taxon>Bacteria</taxon>
        <taxon>Bacillati</taxon>
        <taxon>Bacillota</taxon>
        <taxon>Bacilli</taxon>
        <taxon>Bacillales</taxon>
        <taxon>Bacillaceae</taxon>
        <taxon>Bacillus</taxon>
        <taxon>Bacillus cereus group</taxon>
    </lineage>
</organism>
<dbReference type="InterPro" id="IPR016024">
    <property type="entry name" value="ARM-type_fold"/>
</dbReference>
<gene>
    <name evidence="1" type="ORF">BAMA_11865</name>
</gene>
<dbReference type="EMBL" id="JOTN01000024">
    <property type="protein sequence ID" value="KEK17658.1"/>
    <property type="molecule type" value="Genomic_DNA"/>
</dbReference>
<proteinExistence type="predicted"/>
<evidence type="ECO:0000313" key="2">
    <source>
        <dbReference type="Proteomes" id="UP000027822"/>
    </source>
</evidence>
<dbReference type="Proteomes" id="UP000027822">
    <property type="component" value="Unassembled WGS sequence"/>
</dbReference>
<sequence length="360" mass="42078">MGVKEVYNEEFISLLARGVRQAYPQFYEADFVRRVFEGNWAEKALKERMRHVTTCLHDFLPSNYEEAITILKNVAPQLEEHELAGIILPDFVEMYGLHNWDVSIDALEWFTQYTTSEYAVRPFFIEDQDKMVEQMTKWSLHPHHRVRRLASEGIRSRLPWGMALQQFKKDPLPIIPILTNLKEDESLYVRKSVANNMNDISKDNPEIVLKLAQEWIGKHSHTDWIIKHGCRTLLKKGNQQALSIFGFQDSHLVQVIDFAVSKERVSIGEDLPFSFELKGETEEPVKIRIEYAIDFVKARGNRNRRVFKVTENEITNGKPLSYKKVHSFKDLSTRKHYKGVHTITLILNGKEIVKEDFYVE</sequence>
<comment type="caution">
    <text evidence="1">The sequence shown here is derived from an EMBL/GenBank/DDBJ whole genome shotgun (WGS) entry which is preliminary data.</text>
</comment>
<protein>
    <recommendedName>
        <fullName evidence="3">DNA alkylation repair protein</fullName>
    </recommendedName>
</protein>
<dbReference type="InterPro" id="IPR021133">
    <property type="entry name" value="HEAT_type_2"/>
</dbReference>
<dbReference type="Gene3D" id="1.25.40.290">
    <property type="entry name" value="ARM repeat domains"/>
    <property type="match status" value="1"/>
</dbReference>
<name>A0A073K5U6_9BACI</name>
<dbReference type="PROSITE" id="PS50077">
    <property type="entry name" value="HEAT_REPEAT"/>
    <property type="match status" value="1"/>
</dbReference>
<keyword evidence="2" id="KW-1185">Reference proteome</keyword>
<evidence type="ECO:0000313" key="1">
    <source>
        <dbReference type="EMBL" id="KEK17658.1"/>
    </source>
</evidence>
<dbReference type="SUPFAM" id="SSF48371">
    <property type="entry name" value="ARM repeat"/>
    <property type="match status" value="1"/>
</dbReference>
<dbReference type="AlphaFoldDB" id="A0A073K5U6"/>
<reference evidence="1 2" key="1">
    <citation type="submission" date="2014-06" db="EMBL/GenBank/DDBJ databases">
        <title>Draft genome sequence of Bacillus manliponensis JCM 15802 (MCCC 1A00708).</title>
        <authorList>
            <person name="Lai Q."/>
            <person name="Liu Y."/>
            <person name="Shao Z."/>
        </authorList>
    </citation>
    <scope>NUCLEOTIDE SEQUENCE [LARGE SCALE GENOMIC DNA]</scope>
    <source>
        <strain evidence="1 2">JCM 15802</strain>
    </source>
</reference>
<accession>A0A073K5U6</accession>